<dbReference type="AlphaFoldDB" id="A0A0A9BCM1"/>
<sequence length="31" mass="3550">MVSVPTLFTETSKQAIYFLIRILPQKSLILV</sequence>
<evidence type="ECO:0000313" key="1">
    <source>
        <dbReference type="EMBL" id="JAD59918.1"/>
    </source>
</evidence>
<accession>A0A0A9BCM1</accession>
<name>A0A0A9BCM1_ARUDO</name>
<protein>
    <submittedName>
        <fullName evidence="1">Uncharacterized protein</fullName>
    </submittedName>
</protein>
<proteinExistence type="predicted"/>
<dbReference type="EMBL" id="GBRH01237977">
    <property type="protein sequence ID" value="JAD59918.1"/>
    <property type="molecule type" value="Transcribed_RNA"/>
</dbReference>
<organism evidence="1">
    <name type="scientific">Arundo donax</name>
    <name type="common">Giant reed</name>
    <name type="synonym">Donax arundinaceus</name>
    <dbReference type="NCBI Taxonomy" id="35708"/>
    <lineage>
        <taxon>Eukaryota</taxon>
        <taxon>Viridiplantae</taxon>
        <taxon>Streptophyta</taxon>
        <taxon>Embryophyta</taxon>
        <taxon>Tracheophyta</taxon>
        <taxon>Spermatophyta</taxon>
        <taxon>Magnoliopsida</taxon>
        <taxon>Liliopsida</taxon>
        <taxon>Poales</taxon>
        <taxon>Poaceae</taxon>
        <taxon>PACMAD clade</taxon>
        <taxon>Arundinoideae</taxon>
        <taxon>Arundineae</taxon>
        <taxon>Arundo</taxon>
    </lineage>
</organism>
<reference evidence="1" key="2">
    <citation type="journal article" date="2015" name="Data Brief">
        <title>Shoot transcriptome of the giant reed, Arundo donax.</title>
        <authorList>
            <person name="Barrero R.A."/>
            <person name="Guerrero F.D."/>
            <person name="Moolhuijzen P."/>
            <person name="Goolsby J.A."/>
            <person name="Tidwell J."/>
            <person name="Bellgard S.E."/>
            <person name="Bellgard M.I."/>
        </authorList>
    </citation>
    <scope>NUCLEOTIDE SEQUENCE</scope>
    <source>
        <tissue evidence="1">Shoot tissue taken approximately 20 cm above the soil surface</tissue>
    </source>
</reference>
<reference evidence="1" key="1">
    <citation type="submission" date="2014-09" db="EMBL/GenBank/DDBJ databases">
        <authorList>
            <person name="Magalhaes I.L.F."/>
            <person name="Oliveira U."/>
            <person name="Santos F.R."/>
            <person name="Vidigal T.H.D.A."/>
            <person name="Brescovit A.D."/>
            <person name="Santos A.J."/>
        </authorList>
    </citation>
    <scope>NUCLEOTIDE SEQUENCE</scope>
    <source>
        <tissue evidence="1">Shoot tissue taken approximately 20 cm above the soil surface</tissue>
    </source>
</reference>